<keyword evidence="5" id="KW-1185">Reference proteome</keyword>
<evidence type="ECO:0008006" key="6">
    <source>
        <dbReference type="Google" id="ProtNLM"/>
    </source>
</evidence>
<dbReference type="AlphaFoldDB" id="A0A378XBH5"/>
<gene>
    <name evidence="2" type="ORF">I6G29_01925</name>
    <name evidence="3" type="ORF">NCTC11997_00433</name>
</gene>
<evidence type="ECO:0000313" key="4">
    <source>
        <dbReference type="Proteomes" id="UP000254603"/>
    </source>
</evidence>
<keyword evidence="1" id="KW-0472">Membrane</keyword>
<dbReference type="Proteomes" id="UP000254603">
    <property type="component" value="Unassembled WGS sequence"/>
</dbReference>
<keyword evidence="1" id="KW-1133">Transmembrane helix</keyword>
<sequence>MKKNTIVIIFLFTVILVTTALVIFFYIFNFGTEPSNNHSDWGAFGDYFGGILNPFLAFIAFLGVLLSLNIQNKQLELIDDGQLAKEVLIIIKDIDKRIDELLKTDVSKQKNGSVLIHHMVSEAERVAGNGSSLEESDSYFEFKEYAQKSGKEVEAYTRQLRRLILNLYGFLKKFSQEKLGSYSPLIEYYKYKNSSLVLMLNDIDKFDDKDEVIGFFRMSDS</sequence>
<evidence type="ECO:0000313" key="3">
    <source>
        <dbReference type="EMBL" id="SUA50981.1"/>
    </source>
</evidence>
<evidence type="ECO:0000313" key="2">
    <source>
        <dbReference type="EMBL" id="QPT40401.1"/>
    </source>
</evidence>
<evidence type="ECO:0000256" key="1">
    <source>
        <dbReference type="SAM" id="Phobius"/>
    </source>
</evidence>
<proteinExistence type="predicted"/>
<reference evidence="2 5" key="2">
    <citation type="submission" date="2020-12" db="EMBL/GenBank/DDBJ databases">
        <title>FDA dAtabase for Regulatory Grade micrObial Sequences (FDA-ARGOS): Supporting development and validation of Infectious Disease Dx tests.</title>
        <authorList>
            <person name="Sproer C."/>
            <person name="Gronow S."/>
            <person name="Severitt S."/>
            <person name="Schroder I."/>
            <person name="Tallon L."/>
            <person name="Sadzewicz L."/>
            <person name="Zhao X."/>
            <person name="Boylan J."/>
            <person name="Ott S."/>
            <person name="Bowen H."/>
            <person name="Vavikolanu K."/>
            <person name="Mehta A."/>
            <person name="Aluvathingal J."/>
            <person name="Nadendla S."/>
            <person name="Lowell S."/>
            <person name="Myers T."/>
            <person name="Yan Y."/>
            <person name="Sichtig H."/>
        </authorList>
    </citation>
    <scope>NUCLEOTIDE SEQUENCE [LARGE SCALE GENOMIC DNA]</scope>
    <source>
        <strain evidence="2 5">FDAARGOS_872</strain>
    </source>
</reference>
<dbReference type="EMBL" id="UGSB01000001">
    <property type="protein sequence ID" value="SUA50981.1"/>
    <property type="molecule type" value="Genomic_DNA"/>
</dbReference>
<feature type="transmembrane region" description="Helical" evidence="1">
    <location>
        <begin position="47"/>
        <end position="68"/>
    </location>
</feature>
<protein>
    <recommendedName>
        <fullName evidence="6">Phage abortive infection protein</fullName>
    </recommendedName>
</protein>
<dbReference type="RefSeq" id="WP_147277844.1">
    <property type="nucleotide sequence ID" value="NZ_CP065725.1"/>
</dbReference>
<dbReference type="Proteomes" id="UP000594903">
    <property type="component" value="Chromosome"/>
</dbReference>
<keyword evidence="1" id="KW-0812">Transmembrane</keyword>
<feature type="transmembrane region" description="Helical" evidence="1">
    <location>
        <begin position="7"/>
        <end position="27"/>
    </location>
</feature>
<dbReference type="OrthoDB" id="6422829at2"/>
<name>A0A378XBH5_9BURK</name>
<reference evidence="3 4" key="1">
    <citation type="submission" date="2018-06" db="EMBL/GenBank/DDBJ databases">
        <authorList>
            <consortium name="Pathogen Informatics"/>
            <person name="Doyle S."/>
        </authorList>
    </citation>
    <scope>NUCLEOTIDE SEQUENCE [LARGE SCALE GENOMIC DNA]</scope>
    <source>
        <strain evidence="3 4">NCTC11997</strain>
    </source>
</reference>
<dbReference type="EMBL" id="CP065725">
    <property type="protein sequence ID" value="QPT40401.1"/>
    <property type="molecule type" value="Genomic_DNA"/>
</dbReference>
<organism evidence="3 4">
    <name type="scientific">Oligella ureolytica</name>
    <dbReference type="NCBI Taxonomy" id="90244"/>
    <lineage>
        <taxon>Bacteria</taxon>
        <taxon>Pseudomonadati</taxon>
        <taxon>Pseudomonadota</taxon>
        <taxon>Betaproteobacteria</taxon>
        <taxon>Burkholderiales</taxon>
        <taxon>Alcaligenaceae</taxon>
        <taxon>Oligella</taxon>
    </lineage>
</organism>
<evidence type="ECO:0000313" key="5">
    <source>
        <dbReference type="Proteomes" id="UP000594903"/>
    </source>
</evidence>
<accession>A0A378XBH5</accession>